<accession>A0A1V6UWD5</accession>
<proteinExistence type="predicted"/>
<name>A0A1V6UWD5_PENNA</name>
<dbReference type="AlphaFoldDB" id="A0A1V6UWD5"/>
<evidence type="ECO:0000313" key="2">
    <source>
        <dbReference type="Proteomes" id="UP000191691"/>
    </source>
</evidence>
<comment type="caution">
    <text evidence="1">The sequence shown here is derived from an EMBL/GenBank/DDBJ whole genome shotgun (WGS) entry which is preliminary data.</text>
</comment>
<organism evidence="1 2">
    <name type="scientific">Penicillium nalgiovense</name>
    <dbReference type="NCBI Taxonomy" id="60175"/>
    <lineage>
        <taxon>Eukaryota</taxon>
        <taxon>Fungi</taxon>
        <taxon>Dikarya</taxon>
        <taxon>Ascomycota</taxon>
        <taxon>Pezizomycotina</taxon>
        <taxon>Eurotiomycetes</taxon>
        <taxon>Eurotiomycetidae</taxon>
        <taxon>Eurotiales</taxon>
        <taxon>Aspergillaceae</taxon>
        <taxon>Penicillium</taxon>
    </lineage>
</organism>
<dbReference type="EMBL" id="MOOB01000705">
    <property type="protein sequence ID" value="OQE42539.1"/>
    <property type="molecule type" value="Genomic_DNA"/>
</dbReference>
<evidence type="ECO:0000313" key="1">
    <source>
        <dbReference type="EMBL" id="OQE42539.1"/>
    </source>
</evidence>
<dbReference type="Proteomes" id="UP000191691">
    <property type="component" value="Unassembled WGS sequence"/>
</dbReference>
<feature type="non-terminal residue" evidence="1">
    <location>
        <position position="1"/>
    </location>
</feature>
<protein>
    <submittedName>
        <fullName evidence="1">Uncharacterized protein</fullName>
    </submittedName>
</protein>
<sequence>PVARAVPDATEETLAEFLFRDLYAYYGLLRARYKTTTPYHPRTNRKDKYLTKVLFAARVREHTITRESLYFLVYGVHPRIIAGEDSPLDG</sequence>
<reference evidence="2" key="1">
    <citation type="journal article" date="2017" name="Nat. Microbiol.">
        <title>Global analysis of biosynthetic gene clusters reveals vast potential of secondary metabolite production in Penicillium species.</title>
        <authorList>
            <person name="Nielsen J.C."/>
            <person name="Grijseels S."/>
            <person name="Prigent S."/>
            <person name="Ji B."/>
            <person name="Dainat J."/>
            <person name="Nielsen K.F."/>
            <person name="Frisvad J.C."/>
            <person name="Workman M."/>
            <person name="Nielsen J."/>
        </authorList>
    </citation>
    <scope>NUCLEOTIDE SEQUENCE [LARGE SCALE GENOMIC DNA]</scope>
    <source>
        <strain evidence="2">IBT 13039</strain>
    </source>
</reference>
<keyword evidence="2" id="KW-1185">Reference proteome</keyword>
<gene>
    <name evidence="1" type="ORF">PENNAL_c0705G11747</name>
</gene>